<feature type="domain" description="Exonuclease" evidence="4">
    <location>
        <begin position="25"/>
        <end position="197"/>
    </location>
</feature>
<dbReference type="EMBL" id="LT840184">
    <property type="protein sequence ID" value="SMF79224.1"/>
    <property type="molecule type" value="Genomic_DNA"/>
</dbReference>
<dbReference type="Proteomes" id="UP000192940">
    <property type="component" value="Chromosome I"/>
</dbReference>
<dbReference type="GO" id="GO:0006260">
    <property type="term" value="P:DNA replication"/>
    <property type="evidence" value="ECO:0007669"/>
    <property type="project" value="InterPro"/>
</dbReference>
<dbReference type="InterPro" id="IPR006054">
    <property type="entry name" value="DnaQ"/>
</dbReference>
<proteinExistence type="predicted"/>
<gene>
    <name evidence="5" type="ORF">SAMN05661091_1678</name>
</gene>
<dbReference type="GO" id="GO:0003677">
    <property type="term" value="F:DNA binding"/>
    <property type="evidence" value="ECO:0007669"/>
    <property type="project" value="InterPro"/>
</dbReference>
<evidence type="ECO:0000313" key="5">
    <source>
        <dbReference type="EMBL" id="SMF79224.1"/>
    </source>
</evidence>
<evidence type="ECO:0000256" key="1">
    <source>
        <dbReference type="ARBA" id="ARBA00022722"/>
    </source>
</evidence>
<dbReference type="SUPFAM" id="SSF53098">
    <property type="entry name" value="Ribonuclease H-like"/>
    <property type="match status" value="1"/>
</dbReference>
<evidence type="ECO:0000313" key="6">
    <source>
        <dbReference type="Proteomes" id="UP000192940"/>
    </source>
</evidence>
<evidence type="ECO:0000256" key="3">
    <source>
        <dbReference type="ARBA" id="ARBA00022839"/>
    </source>
</evidence>
<keyword evidence="3" id="KW-0269">Exonuclease</keyword>
<dbReference type="RefSeq" id="WP_208918570.1">
    <property type="nucleotide sequence ID" value="NZ_LT840184.1"/>
</dbReference>
<reference evidence="5 6" key="1">
    <citation type="submission" date="2017-04" db="EMBL/GenBank/DDBJ databases">
        <authorList>
            <person name="Afonso C.L."/>
            <person name="Miller P.J."/>
            <person name="Scott M.A."/>
            <person name="Spackman E."/>
            <person name="Goraichik I."/>
            <person name="Dimitrov K.M."/>
            <person name="Suarez D.L."/>
            <person name="Swayne D.E."/>
        </authorList>
    </citation>
    <scope>NUCLEOTIDE SEQUENCE [LARGE SCALE GENOMIC DNA]</scope>
    <source>
        <strain evidence="5 6">N3/975</strain>
    </source>
</reference>
<dbReference type="AlphaFoldDB" id="A0A1X7H403"/>
<dbReference type="CDD" id="cd06127">
    <property type="entry name" value="DEDDh"/>
    <property type="match status" value="1"/>
</dbReference>
<dbReference type="InterPro" id="IPR013520">
    <property type="entry name" value="Ribonucl_H"/>
</dbReference>
<evidence type="ECO:0000259" key="4">
    <source>
        <dbReference type="SMART" id="SM00479"/>
    </source>
</evidence>
<organism evidence="5 6">
    <name type="scientific">Paenibacillus uliginis N3/975</name>
    <dbReference type="NCBI Taxonomy" id="1313296"/>
    <lineage>
        <taxon>Bacteria</taxon>
        <taxon>Bacillati</taxon>
        <taxon>Bacillota</taxon>
        <taxon>Bacilli</taxon>
        <taxon>Bacillales</taxon>
        <taxon>Paenibacillaceae</taxon>
        <taxon>Paenibacillus</taxon>
    </lineage>
</organism>
<dbReference type="Gene3D" id="3.30.420.10">
    <property type="entry name" value="Ribonuclease H-like superfamily/Ribonuclease H"/>
    <property type="match status" value="1"/>
</dbReference>
<dbReference type="PANTHER" id="PTHR30231">
    <property type="entry name" value="DNA POLYMERASE III SUBUNIT EPSILON"/>
    <property type="match status" value="1"/>
</dbReference>
<keyword evidence="2" id="KW-0378">Hydrolase</keyword>
<dbReference type="SMART" id="SM00479">
    <property type="entry name" value="EXOIII"/>
    <property type="match status" value="1"/>
</dbReference>
<dbReference type="Pfam" id="PF00929">
    <property type="entry name" value="RNase_T"/>
    <property type="match status" value="1"/>
</dbReference>
<dbReference type="NCBIfam" id="TIGR00573">
    <property type="entry name" value="dnaq"/>
    <property type="match status" value="1"/>
</dbReference>
<dbReference type="GO" id="GO:0008408">
    <property type="term" value="F:3'-5' exonuclease activity"/>
    <property type="evidence" value="ECO:0007669"/>
    <property type="project" value="TreeGrafter"/>
</dbReference>
<protein>
    <submittedName>
        <fullName evidence="5">DNA polymerase-3 subunit epsilon</fullName>
    </submittedName>
</protein>
<dbReference type="GO" id="GO:0003887">
    <property type="term" value="F:DNA-directed DNA polymerase activity"/>
    <property type="evidence" value="ECO:0007669"/>
    <property type="project" value="InterPro"/>
</dbReference>
<name>A0A1X7H403_9BACL</name>
<keyword evidence="1" id="KW-0540">Nuclease</keyword>
<dbReference type="InterPro" id="IPR036397">
    <property type="entry name" value="RNaseH_sf"/>
</dbReference>
<sequence length="220" mass="25611">MEIRIISDTEYTVSGVHIKDAVKQRYCVFDFESTGINHETEHITQIGAVIIENNCIQESKTFNTYIKSPKPIPESVERFTGIYNTQLENAPLLKDKYSDFLEFTKESILITHAGYEFDLPLLKNECQRNNLPLITNPCLDTKALFSYLYPELTDIIWTDYLINYYNIHDKDLRRHDALADSILIGRIFLGILEEFQARDIKDIEFIDPVVVKRFQIIPLV</sequence>
<dbReference type="InterPro" id="IPR012337">
    <property type="entry name" value="RNaseH-like_sf"/>
</dbReference>
<evidence type="ECO:0000256" key="2">
    <source>
        <dbReference type="ARBA" id="ARBA00022801"/>
    </source>
</evidence>
<dbReference type="GO" id="GO:0005829">
    <property type="term" value="C:cytosol"/>
    <property type="evidence" value="ECO:0007669"/>
    <property type="project" value="TreeGrafter"/>
</dbReference>
<keyword evidence="6" id="KW-1185">Reference proteome</keyword>
<accession>A0A1X7H403</accession>
<dbReference type="STRING" id="1313296.SAMN05661091_1678"/>
<dbReference type="PANTHER" id="PTHR30231:SF4">
    <property type="entry name" value="PROTEIN NEN2"/>
    <property type="match status" value="1"/>
</dbReference>